<accession>A0ABP4W981</accession>
<gene>
    <name evidence="1" type="ORF">GCM10009710_30380</name>
</gene>
<protein>
    <submittedName>
        <fullName evidence="1">DUF1684 domain-containing protein</fullName>
    </submittedName>
</protein>
<reference evidence="2" key="1">
    <citation type="journal article" date="2019" name="Int. J. Syst. Evol. Microbiol.">
        <title>The Global Catalogue of Microorganisms (GCM) 10K type strain sequencing project: providing services to taxonomists for standard genome sequencing and annotation.</title>
        <authorList>
            <consortium name="The Broad Institute Genomics Platform"/>
            <consortium name="The Broad Institute Genome Sequencing Center for Infectious Disease"/>
            <person name="Wu L."/>
            <person name="Ma J."/>
        </authorList>
    </citation>
    <scope>NUCLEOTIDE SEQUENCE [LARGE SCALE GENOMIC DNA]</scope>
    <source>
        <strain evidence="2">JCM 13518</strain>
    </source>
</reference>
<evidence type="ECO:0000313" key="1">
    <source>
        <dbReference type="EMBL" id="GAA1748244.1"/>
    </source>
</evidence>
<dbReference type="EMBL" id="BAAAME010000005">
    <property type="protein sequence ID" value="GAA1748244.1"/>
    <property type="molecule type" value="Genomic_DNA"/>
</dbReference>
<dbReference type="PANTHER" id="PTHR41913:SF1">
    <property type="entry name" value="DUF1684 DOMAIN-CONTAINING PROTEIN"/>
    <property type="match status" value="1"/>
</dbReference>
<sequence length="255" mass="26688">MTTTLTTDAWLDDWAHWHADREAAAAAPHGLASTTGTHWLDAEPTELPTVSGAWSAADGRVVGTDVGTGAADVRLAPGESLELDDLRLLAISRDGVLALRVLDPAAPTRAAFDGIDAFDPDRAWSLVGRFTPAAEQATVTIDNVDGRRGPQALAGTVHVTIDGHEAALSAFPAANGGLQITFADATSGTTTNRFRFLTLPAPSADGTVAVDLNRAYLPPCAFTDHYLCPVPPPENRLPVAVPVGETLVRTTPGRD</sequence>
<evidence type="ECO:0000313" key="2">
    <source>
        <dbReference type="Proteomes" id="UP001501057"/>
    </source>
</evidence>
<keyword evidence="2" id="KW-1185">Reference proteome</keyword>
<comment type="caution">
    <text evidence="1">The sequence shown here is derived from an EMBL/GenBank/DDBJ whole genome shotgun (WGS) entry which is preliminary data.</text>
</comment>
<dbReference type="InterPro" id="IPR012467">
    <property type="entry name" value="DUF1684"/>
</dbReference>
<name>A0ABP4W981_9ACTN</name>
<dbReference type="PANTHER" id="PTHR41913">
    <property type="entry name" value="DUF1684 DOMAIN-CONTAINING PROTEIN"/>
    <property type="match status" value="1"/>
</dbReference>
<proteinExistence type="predicted"/>
<dbReference type="Proteomes" id="UP001501057">
    <property type="component" value="Unassembled WGS sequence"/>
</dbReference>
<dbReference type="RefSeq" id="WP_344203121.1">
    <property type="nucleotide sequence ID" value="NZ_BAAAME010000005.1"/>
</dbReference>
<dbReference type="Pfam" id="PF07920">
    <property type="entry name" value="DUF1684"/>
    <property type="match status" value="1"/>
</dbReference>
<organism evidence="1 2">
    <name type="scientific">Aeromicrobium alkaliterrae</name>
    <dbReference type="NCBI Taxonomy" id="302168"/>
    <lineage>
        <taxon>Bacteria</taxon>
        <taxon>Bacillati</taxon>
        <taxon>Actinomycetota</taxon>
        <taxon>Actinomycetes</taxon>
        <taxon>Propionibacteriales</taxon>
        <taxon>Nocardioidaceae</taxon>
        <taxon>Aeromicrobium</taxon>
    </lineage>
</organism>